<reference evidence="3" key="1">
    <citation type="journal article" date="2019" name="Curr. Biol.">
        <title>Genome Sequence of Striga asiatica Provides Insight into the Evolution of Plant Parasitism.</title>
        <authorList>
            <person name="Yoshida S."/>
            <person name="Kim S."/>
            <person name="Wafula E.K."/>
            <person name="Tanskanen J."/>
            <person name="Kim Y.M."/>
            <person name="Honaas L."/>
            <person name="Yang Z."/>
            <person name="Spallek T."/>
            <person name="Conn C.E."/>
            <person name="Ichihashi Y."/>
            <person name="Cheong K."/>
            <person name="Cui S."/>
            <person name="Der J.P."/>
            <person name="Gundlach H."/>
            <person name="Jiao Y."/>
            <person name="Hori C."/>
            <person name="Ishida J.K."/>
            <person name="Kasahara H."/>
            <person name="Kiba T."/>
            <person name="Kim M.S."/>
            <person name="Koo N."/>
            <person name="Laohavisit A."/>
            <person name="Lee Y.H."/>
            <person name="Lumba S."/>
            <person name="McCourt P."/>
            <person name="Mortimer J.C."/>
            <person name="Mutuku J.M."/>
            <person name="Nomura T."/>
            <person name="Sasaki-Sekimoto Y."/>
            <person name="Seto Y."/>
            <person name="Wang Y."/>
            <person name="Wakatake T."/>
            <person name="Sakakibara H."/>
            <person name="Demura T."/>
            <person name="Yamaguchi S."/>
            <person name="Yoneyama K."/>
            <person name="Manabe R.I."/>
            <person name="Nelson D.C."/>
            <person name="Schulman A.H."/>
            <person name="Timko M.P."/>
            <person name="dePamphilis C.W."/>
            <person name="Choi D."/>
            <person name="Shirasu K."/>
        </authorList>
    </citation>
    <scope>NUCLEOTIDE SEQUENCE [LARGE SCALE GENOMIC DNA]</scope>
    <source>
        <strain evidence="3">cv. UVA1</strain>
    </source>
</reference>
<evidence type="ECO:0000313" key="2">
    <source>
        <dbReference type="EMBL" id="GER49166.1"/>
    </source>
</evidence>
<evidence type="ECO:0000259" key="1">
    <source>
        <dbReference type="Pfam" id="PF03478"/>
    </source>
</evidence>
<keyword evidence="3" id="KW-1185">Reference proteome</keyword>
<dbReference type="PANTHER" id="PTHR40891:SF1">
    <property type="entry name" value="DUF295 DOMAIN-CONTAINING PROTEIN"/>
    <property type="match status" value="1"/>
</dbReference>
<dbReference type="EMBL" id="BKCP01008515">
    <property type="protein sequence ID" value="GER49166.1"/>
    <property type="molecule type" value="Genomic_DNA"/>
</dbReference>
<evidence type="ECO:0000313" key="3">
    <source>
        <dbReference type="Proteomes" id="UP000325081"/>
    </source>
</evidence>
<dbReference type="PANTHER" id="PTHR40891">
    <property type="entry name" value="DUF295 DOMAIN-CONTAINING PROTEIN"/>
    <property type="match status" value="1"/>
</dbReference>
<dbReference type="OrthoDB" id="817791at2759"/>
<dbReference type="Proteomes" id="UP000325081">
    <property type="component" value="Unassembled WGS sequence"/>
</dbReference>
<dbReference type="InterPro" id="IPR005174">
    <property type="entry name" value="KIB1-4_b-propeller"/>
</dbReference>
<feature type="domain" description="KIB1-4 beta-propeller" evidence="1">
    <location>
        <begin position="30"/>
        <end position="310"/>
    </location>
</feature>
<comment type="caution">
    <text evidence="2">The sequence shown here is derived from an EMBL/GenBank/DDBJ whole genome shotgun (WGS) entry which is preliminary data.</text>
</comment>
<feature type="domain" description="KIB1-4 beta-propeller" evidence="1">
    <location>
        <begin position="352"/>
        <end position="629"/>
    </location>
</feature>
<proteinExistence type="predicted"/>
<name>A0A5A7QW17_STRAF</name>
<gene>
    <name evidence="2" type="ORF">STAS_26395</name>
</gene>
<sequence>MEGDHETRKRKEKPPQLLILHGSLKSKQTLYDLEERRYSKTSIPIMCNKSVLPSGFGWLAIIDSTHDDCCLWNPKSSETVPLPTLPDYYLYNQCVLSGPPTEPGSYIIFNFSGGGTQSFCRIRVDDSFVTRVEEAFDGNVAEEEDKVEFVKRCLEAGMYRVNAVVSFEGTIYGVVETVLGHTVVTVGLDSDGNLDVRPVLTEEGGFLSVPQPWSDRVTRERYWLIESPCGKDLLLVSKMFMGHHYNNGFEFMVFRVDLNRKECFQVEDLGDVAIFIDVYGGGFCRSISPLENGVRPNSIYYTERMGRCLYAHDLSYRSTTTLLTCDHERRKRKEKPPQLLILHGSLKSKQTLYDVEERRYRKTSIPIMCNKSVLPSGFGWLAIMDSTHDHCCLWNPKSSETVSLPMLPNYYLYDQCVLSGPPIEPGSYIIFNSSSYSTESFCRIGVDGSFATRVEEELDDDVAEEDDEDEFVKRCLEAGMYSVNAMASFEGTIYGIVETVGHTLVTFGLDSDGNLHVRPVLTEEGGFLSVPHHWSDRVTRKHYWLIEPPRGKEELLLVIKMFTGHHAYNGFEFKVFRVDLSRKECLEVEDLGDVAIFIDAYGRGFCRSINPGVRPNSIYYTEGMGQCLYAHDLSYGSTTTLLTCPAAGRYVATSLWVEESLFDQWFIK</sequence>
<dbReference type="AlphaFoldDB" id="A0A5A7QW17"/>
<protein>
    <recommendedName>
        <fullName evidence="1">KIB1-4 beta-propeller domain-containing protein</fullName>
    </recommendedName>
</protein>
<organism evidence="2 3">
    <name type="scientific">Striga asiatica</name>
    <name type="common">Asiatic witchweed</name>
    <name type="synonym">Buchnera asiatica</name>
    <dbReference type="NCBI Taxonomy" id="4170"/>
    <lineage>
        <taxon>Eukaryota</taxon>
        <taxon>Viridiplantae</taxon>
        <taxon>Streptophyta</taxon>
        <taxon>Embryophyta</taxon>
        <taxon>Tracheophyta</taxon>
        <taxon>Spermatophyta</taxon>
        <taxon>Magnoliopsida</taxon>
        <taxon>eudicotyledons</taxon>
        <taxon>Gunneridae</taxon>
        <taxon>Pentapetalae</taxon>
        <taxon>asterids</taxon>
        <taxon>lamiids</taxon>
        <taxon>Lamiales</taxon>
        <taxon>Orobanchaceae</taxon>
        <taxon>Buchnereae</taxon>
        <taxon>Striga</taxon>
    </lineage>
</organism>
<dbReference type="Pfam" id="PF03478">
    <property type="entry name" value="Beta-prop_KIB1-4"/>
    <property type="match status" value="2"/>
</dbReference>
<accession>A0A5A7QW17</accession>